<keyword evidence="2" id="KW-1185">Reference proteome</keyword>
<accession>A0A0L6V050</accession>
<evidence type="ECO:0000313" key="1">
    <source>
        <dbReference type="EMBL" id="KNZ54156.1"/>
    </source>
</evidence>
<dbReference type="InterPro" id="IPR036397">
    <property type="entry name" value="RNaseH_sf"/>
</dbReference>
<dbReference type="GO" id="GO:0003676">
    <property type="term" value="F:nucleic acid binding"/>
    <property type="evidence" value="ECO:0007669"/>
    <property type="project" value="InterPro"/>
</dbReference>
<dbReference type="InterPro" id="IPR012337">
    <property type="entry name" value="RNaseH-like_sf"/>
</dbReference>
<name>A0A0L6V050_9BASI</name>
<dbReference type="VEuPathDB" id="FungiDB:VP01_3027g5"/>
<sequence length="74" mass="8266">MLGGENTKNKSDVAGMLITTLTWENKMDMRIKVIRSDHGGELNYKSCVGWVHGQGIVAEQSLLYHNFQNGSAER</sequence>
<dbReference type="SUPFAM" id="SSF53098">
    <property type="entry name" value="Ribonuclease H-like"/>
    <property type="match status" value="1"/>
</dbReference>
<evidence type="ECO:0008006" key="3">
    <source>
        <dbReference type="Google" id="ProtNLM"/>
    </source>
</evidence>
<evidence type="ECO:0000313" key="2">
    <source>
        <dbReference type="Proteomes" id="UP000037035"/>
    </source>
</evidence>
<reference evidence="1 2" key="1">
    <citation type="submission" date="2015-08" db="EMBL/GenBank/DDBJ databases">
        <title>Next Generation Sequencing and Analysis of the Genome of Puccinia sorghi L Schw, the Causal Agent of Maize Common Rust.</title>
        <authorList>
            <person name="Rochi L."/>
            <person name="Burguener G."/>
            <person name="Darino M."/>
            <person name="Turjanski A."/>
            <person name="Kreff E."/>
            <person name="Dieguez M.J."/>
            <person name="Sacco F."/>
        </authorList>
    </citation>
    <scope>NUCLEOTIDE SEQUENCE [LARGE SCALE GENOMIC DNA]</scope>
    <source>
        <strain evidence="1 2">RO10H11247</strain>
    </source>
</reference>
<gene>
    <name evidence="1" type="ORF">VP01_3027g5</name>
</gene>
<organism evidence="1 2">
    <name type="scientific">Puccinia sorghi</name>
    <dbReference type="NCBI Taxonomy" id="27349"/>
    <lineage>
        <taxon>Eukaryota</taxon>
        <taxon>Fungi</taxon>
        <taxon>Dikarya</taxon>
        <taxon>Basidiomycota</taxon>
        <taxon>Pucciniomycotina</taxon>
        <taxon>Pucciniomycetes</taxon>
        <taxon>Pucciniales</taxon>
        <taxon>Pucciniaceae</taxon>
        <taxon>Puccinia</taxon>
    </lineage>
</organism>
<protein>
    <recommendedName>
        <fullName evidence="3">Integrase catalytic domain-containing protein</fullName>
    </recommendedName>
</protein>
<dbReference type="Gene3D" id="3.30.420.10">
    <property type="entry name" value="Ribonuclease H-like superfamily/Ribonuclease H"/>
    <property type="match status" value="1"/>
</dbReference>
<proteinExistence type="predicted"/>
<dbReference type="OrthoDB" id="413361at2759"/>
<comment type="caution">
    <text evidence="1">The sequence shown here is derived from an EMBL/GenBank/DDBJ whole genome shotgun (WGS) entry which is preliminary data.</text>
</comment>
<dbReference type="Proteomes" id="UP000037035">
    <property type="component" value="Unassembled WGS sequence"/>
</dbReference>
<dbReference type="EMBL" id="LAVV01007977">
    <property type="protein sequence ID" value="KNZ54156.1"/>
    <property type="molecule type" value="Genomic_DNA"/>
</dbReference>
<dbReference type="AlphaFoldDB" id="A0A0L6V050"/>